<evidence type="ECO:0000313" key="5">
    <source>
        <dbReference type="Proteomes" id="UP001501444"/>
    </source>
</evidence>
<keyword evidence="2" id="KW-0812">Transmembrane</keyword>
<dbReference type="Pfam" id="PF03551">
    <property type="entry name" value="PadR"/>
    <property type="match status" value="1"/>
</dbReference>
<dbReference type="SUPFAM" id="SSF46785">
    <property type="entry name" value="Winged helix' DNA-binding domain"/>
    <property type="match status" value="1"/>
</dbReference>
<dbReference type="InterPro" id="IPR036390">
    <property type="entry name" value="WH_DNA-bd_sf"/>
</dbReference>
<proteinExistence type="predicted"/>
<dbReference type="EMBL" id="BAAARV010000066">
    <property type="protein sequence ID" value="GAA2367668.1"/>
    <property type="molecule type" value="Genomic_DNA"/>
</dbReference>
<evidence type="ECO:0000259" key="3">
    <source>
        <dbReference type="Pfam" id="PF03551"/>
    </source>
</evidence>
<sequence length="229" mass="26468">MPTKSLNVLVKFSYYACVVSTTRLLILGLISYLQPVHGYDIRRELLSWHVESWANVQPGSIYHALRKMSEEGLLAEVGTEQVNNRPARTQYRLTPEGTAEYQAMLRKYWWEYQEPTDPFLAAFAFLPELPRAEAVGALRARARLLEGWNATYRDSSEEWTQYKPPHVGWQFELTMARCEAEARWCHDIAARIEAGEGWHVNEEGDGTNAEDWRRAIRAEYGEPVDDEDE</sequence>
<dbReference type="InterPro" id="IPR036388">
    <property type="entry name" value="WH-like_DNA-bd_sf"/>
</dbReference>
<evidence type="ECO:0000313" key="4">
    <source>
        <dbReference type="EMBL" id="GAA2367668.1"/>
    </source>
</evidence>
<evidence type="ECO:0000256" key="1">
    <source>
        <dbReference type="SAM" id="MobiDB-lite"/>
    </source>
</evidence>
<keyword evidence="5" id="KW-1185">Reference proteome</keyword>
<organism evidence="4 5">
    <name type="scientific">Dactylosporangium salmoneum</name>
    <dbReference type="NCBI Taxonomy" id="53361"/>
    <lineage>
        <taxon>Bacteria</taxon>
        <taxon>Bacillati</taxon>
        <taxon>Actinomycetota</taxon>
        <taxon>Actinomycetes</taxon>
        <taxon>Micromonosporales</taxon>
        <taxon>Micromonosporaceae</taxon>
        <taxon>Dactylosporangium</taxon>
    </lineage>
</organism>
<feature type="transmembrane region" description="Helical" evidence="2">
    <location>
        <begin position="12"/>
        <end position="33"/>
    </location>
</feature>
<keyword evidence="2" id="KW-1133">Transmembrane helix</keyword>
<feature type="compositionally biased region" description="Basic and acidic residues" evidence="1">
    <location>
        <begin position="210"/>
        <end position="220"/>
    </location>
</feature>
<dbReference type="PANTHER" id="PTHR43252:SF6">
    <property type="entry name" value="NEGATIVE TRANSCRIPTION REGULATOR PADR"/>
    <property type="match status" value="1"/>
</dbReference>
<comment type="caution">
    <text evidence="4">The sequence shown here is derived from an EMBL/GenBank/DDBJ whole genome shotgun (WGS) entry which is preliminary data.</text>
</comment>
<protein>
    <submittedName>
        <fullName evidence="4">PadR family transcriptional regulator</fullName>
    </submittedName>
</protein>
<name>A0ABN3H3V4_9ACTN</name>
<gene>
    <name evidence="4" type="ORF">GCM10010170_067200</name>
</gene>
<dbReference type="PANTHER" id="PTHR43252">
    <property type="entry name" value="TRANSCRIPTIONAL REGULATOR YQJI"/>
    <property type="match status" value="1"/>
</dbReference>
<keyword evidence="2" id="KW-0472">Membrane</keyword>
<dbReference type="Gene3D" id="1.10.10.10">
    <property type="entry name" value="Winged helix-like DNA-binding domain superfamily/Winged helix DNA-binding domain"/>
    <property type="match status" value="1"/>
</dbReference>
<feature type="domain" description="Transcription regulator PadR N-terminal" evidence="3">
    <location>
        <begin position="26"/>
        <end position="102"/>
    </location>
</feature>
<reference evidence="4 5" key="1">
    <citation type="journal article" date="2019" name="Int. J. Syst. Evol. Microbiol.">
        <title>The Global Catalogue of Microorganisms (GCM) 10K type strain sequencing project: providing services to taxonomists for standard genome sequencing and annotation.</title>
        <authorList>
            <consortium name="The Broad Institute Genomics Platform"/>
            <consortium name="The Broad Institute Genome Sequencing Center for Infectious Disease"/>
            <person name="Wu L."/>
            <person name="Ma J."/>
        </authorList>
    </citation>
    <scope>NUCLEOTIDE SEQUENCE [LARGE SCALE GENOMIC DNA]</scope>
    <source>
        <strain evidence="4 5">JCM 3272</strain>
    </source>
</reference>
<dbReference type="Proteomes" id="UP001501444">
    <property type="component" value="Unassembled WGS sequence"/>
</dbReference>
<dbReference type="InterPro" id="IPR005149">
    <property type="entry name" value="Tscrpt_reg_PadR_N"/>
</dbReference>
<feature type="region of interest" description="Disordered" evidence="1">
    <location>
        <begin position="200"/>
        <end position="229"/>
    </location>
</feature>
<evidence type="ECO:0000256" key="2">
    <source>
        <dbReference type="SAM" id="Phobius"/>
    </source>
</evidence>
<accession>A0ABN3H3V4</accession>